<evidence type="ECO:0000313" key="2">
    <source>
        <dbReference type="Proteomes" id="UP000305067"/>
    </source>
</evidence>
<name>A0A5C3QP34_9AGAR</name>
<gene>
    <name evidence="1" type="ORF">BDV98DRAFT_398673</name>
</gene>
<accession>A0A5C3QP34</accession>
<dbReference type="EMBL" id="ML178820">
    <property type="protein sequence ID" value="TFL03743.1"/>
    <property type="molecule type" value="Genomic_DNA"/>
</dbReference>
<protein>
    <submittedName>
        <fullName evidence="1">Uncharacterized protein</fullName>
    </submittedName>
</protein>
<dbReference type="AlphaFoldDB" id="A0A5C3QP34"/>
<organism evidence="1 2">
    <name type="scientific">Pterulicium gracile</name>
    <dbReference type="NCBI Taxonomy" id="1884261"/>
    <lineage>
        <taxon>Eukaryota</taxon>
        <taxon>Fungi</taxon>
        <taxon>Dikarya</taxon>
        <taxon>Basidiomycota</taxon>
        <taxon>Agaricomycotina</taxon>
        <taxon>Agaricomycetes</taxon>
        <taxon>Agaricomycetidae</taxon>
        <taxon>Agaricales</taxon>
        <taxon>Pleurotineae</taxon>
        <taxon>Pterulaceae</taxon>
        <taxon>Pterulicium</taxon>
    </lineage>
</organism>
<keyword evidence="2" id="KW-1185">Reference proteome</keyword>
<sequence>MDAGVKFTDIPAIPVSASLNALKRVVVVGGNPRNLWSIDLLFGYIVDRGETGHFERSVVDSVGLENTDDLGRNDTPELPGKHRIGEWLGCLDRHFVPPGSSRRDWKGKLVDIGTIIELRYVLSAFAYFIVVVLPFKWRLEFSINECDIFRCNADFGEG</sequence>
<dbReference type="Proteomes" id="UP000305067">
    <property type="component" value="Unassembled WGS sequence"/>
</dbReference>
<proteinExistence type="predicted"/>
<reference evidence="1 2" key="1">
    <citation type="journal article" date="2019" name="Nat. Ecol. Evol.">
        <title>Megaphylogeny resolves global patterns of mushroom evolution.</title>
        <authorList>
            <person name="Varga T."/>
            <person name="Krizsan K."/>
            <person name="Foldi C."/>
            <person name="Dima B."/>
            <person name="Sanchez-Garcia M."/>
            <person name="Sanchez-Ramirez S."/>
            <person name="Szollosi G.J."/>
            <person name="Szarkandi J.G."/>
            <person name="Papp V."/>
            <person name="Albert L."/>
            <person name="Andreopoulos W."/>
            <person name="Angelini C."/>
            <person name="Antonin V."/>
            <person name="Barry K.W."/>
            <person name="Bougher N.L."/>
            <person name="Buchanan P."/>
            <person name="Buyck B."/>
            <person name="Bense V."/>
            <person name="Catcheside P."/>
            <person name="Chovatia M."/>
            <person name="Cooper J."/>
            <person name="Damon W."/>
            <person name="Desjardin D."/>
            <person name="Finy P."/>
            <person name="Geml J."/>
            <person name="Haridas S."/>
            <person name="Hughes K."/>
            <person name="Justo A."/>
            <person name="Karasinski D."/>
            <person name="Kautmanova I."/>
            <person name="Kiss B."/>
            <person name="Kocsube S."/>
            <person name="Kotiranta H."/>
            <person name="LaButti K.M."/>
            <person name="Lechner B.E."/>
            <person name="Liimatainen K."/>
            <person name="Lipzen A."/>
            <person name="Lukacs Z."/>
            <person name="Mihaltcheva S."/>
            <person name="Morgado L.N."/>
            <person name="Niskanen T."/>
            <person name="Noordeloos M.E."/>
            <person name="Ohm R.A."/>
            <person name="Ortiz-Santana B."/>
            <person name="Ovrebo C."/>
            <person name="Racz N."/>
            <person name="Riley R."/>
            <person name="Savchenko A."/>
            <person name="Shiryaev A."/>
            <person name="Soop K."/>
            <person name="Spirin V."/>
            <person name="Szebenyi C."/>
            <person name="Tomsovsky M."/>
            <person name="Tulloss R.E."/>
            <person name="Uehling J."/>
            <person name="Grigoriev I.V."/>
            <person name="Vagvolgyi C."/>
            <person name="Papp T."/>
            <person name="Martin F.M."/>
            <person name="Miettinen O."/>
            <person name="Hibbett D.S."/>
            <person name="Nagy L.G."/>
        </authorList>
    </citation>
    <scope>NUCLEOTIDE SEQUENCE [LARGE SCALE GENOMIC DNA]</scope>
    <source>
        <strain evidence="1 2">CBS 309.79</strain>
    </source>
</reference>
<evidence type="ECO:0000313" key="1">
    <source>
        <dbReference type="EMBL" id="TFL03743.1"/>
    </source>
</evidence>